<dbReference type="GO" id="GO:0004803">
    <property type="term" value="F:transposase activity"/>
    <property type="evidence" value="ECO:0007669"/>
    <property type="project" value="InterPro"/>
</dbReference>
<dbReference type="InterPro" id="IPR012337">
    <property type="entry name" value="RNaseH-like_sf"/>
</dbReference>
<evidence type="ECO:0000259" key="2">
    <source>
        <dbReference type="Pfam" id="PF01609"/>
    </source>
</evidence>
<name>A0A1J5QHN7_9ZZZZ</name>
<feature type="region of interest" description="Disordered" evidence="1">
    <location>
        <begin position="503"/>
        <end position="527"/>
    </location>
</feature>
<proteinExistence type="predicted"/>
<comment type="caution">
    <text evidence="3">The sequence shown here is derived from an EMBL/GenBank/DDBJ whole genome shotgun (WGS) entry which is preliminary data.</text>
</comment>
<gene>
    <name evidence="3" type="ORF">GALL_387760</name>
</gene>
<organism evidence="3">
    <name type="scientific">mine drainage metagenome</name>
    <dbReference type="NCBI Taxonomy" id="410659"/>
    <lineage>
        <taxon>unclassified sequences</taxon>
        <taxon>metagenomes</taxon>
        <taxon>ecological metagenomes</taxon>
    </lineage>
</organism>
<dbReference type="NCBIfam" id="NF033559">
    <property type="entry name" value="transpos_IS1634"/>
    <property type="match status" value="1"/>
</dbReference>
<dbReference type="EMBL" id="MLJW01001205">
    <property type="protein sequence ID" value="OIQ79487.1"/>
    <property type="molecule type" value="Genomic_DNA"/>
</dbReference>
<reference evidence="3" key="1">
    <citation type="submission" date="2016-10" db="EMBL/GenBank/DDBJ databases">
        <title>Sequence of Gallionella enrichment culture.</title>
        <authorList>
            <person name="Poehlein A."/>
            <person name="Muehling M."/>
            <person name="Daniel R."/>
        </authorList>
    </citation>
    <scope>NUCLEOTIDE SEQUENCE</scope>
</reference>
<sequence>MFIVEIPNRNSPPAILLREGWREGSKVHTRTLANLSHLAPEKIEALKAALKGGSVTGAVPIPESSLPHGHVLAVAGMMDKLGLPKLLFGKRHHMRELALALVAGRVIEPGSKLSLAQALAKGAEHHSLGEVLGLGELGKAIDPENPGSSQEKRAAGEFYAAMDWLLERQAKVEDALAKRHLSSGCTVLYDLSSSYFEGSTCPLAKYGYSRDHRKDRPQVQYGLLCNEDGIPVAIEVVEGNTGDPKTIPAQVARLKERFGLERVVVVGDRGMVTEARIREDIATVGYDWISALVHKSIQPLVAAKVITPSLFDERGLGEITHPDYPGERLIACFNPIRAEDQVRKREELLALTEKGLKKVADACRREKKPLQGVTEIGLKTGAALAKFRMAKFFSVRIHECGMSWQRKPELLAKDAAMDGIYVIRTSLPQEAMGAEQAVLTYKRLAKVERAFRTMKSVDLQVRPIYHRTEERVKAHLFICMLAYYVEWHLREAWAPLLYTDEEGSQRDTPVSPVQASESGRVKKKRAHTADGLPLQSFSGLMKSLATLCQNRIRLGEKGPLYTRATRPTPLQAKAFGLIGVAIP</sequence>
<dbReference type="GO" id="GO:0006313">
    <property type="term" value="P:DNA transposition"/>
    <property type="evidence" value="ECO:0007669"/>
    <property type="project" value="InterPro"/>
</dbReference>
<dbReference type="InterPro" id="IPR002559">
    <property type="entry name" value="Transposase_11"/>
</dbReference>
<dbReference type="AlphaFoldDB" id="A0A1J5QHN7"/>
<feature type="compositionally biased region" description="Polar residues" evidence="1">
    <location>
        <begin position="506"/>
        <end position="517"/>
    </location>
</feature>
<protein>
    <submittedName>
        <fullName evidence="3">Transposase DDE domain protein</fullName>
    </submittedName>
</protein>
<evidence type="ECO:0000313" key="3">
    <source>
        <dbReference type="EMBL" id="OIQ79487.1"/>
    </source>
</evidence>
<dbReference type="PANTHER" id="PTHR34614">
    <property type="match status" value="1"/>
</dbReference>
<dbReference type="GO" id="GO:0003677">
    <property type="term" value="F:DNA binding"/>
    <property type="evidence" value="ECO:0007669"/>
    <property type="project" value="InterPro"/>
</dbReference>
<evidence type="ECO:0000256" key="1">
    <source>
        <dbReference type="SAM" id="MobiDB-lite"/>
    </source>
</evidence>
<dbReference type="InterPro" id="IPR047654">
    <property type="entry name" value="IS1634_transpos"/>
</dbReference>
<dbReference type="SUPFAM" id="SSF53098">
    <property type="entry name" value="Ribonuclease H-like"/>
    <property type="match status" value="1"/>
</dbReference>
<dbReference type="PANTHER" id="PTHR34614:SF2">
    <property type="entry name" value="TRANSPOSASE IS4-LIKE DOMAIN-CONTAINING PROTEIN"/>
    <property type="match status" value="1"/>
</dbReference>
<dbReference type="Pfam" id="PF01609">
    <property type="entry name" value="DDE_Tnp_1"/>
    <property type="match status" value="1"/>
</dbReference>
<feature type="domain" description="Transposase IS4-like" evidence="2">
    <location>
        <begin position="205"/>
        <end position="483"/>
    </location>
</feature>
<accession>A0A1J5QHN7</accession>